<dbReference type="KEGG" id="lacs:H4075_10440"/>
<gene>
    <name evidence="13" type="ORF">H4075_10440</name>
</gene>
<evidence type="ECO:0000256" key="7">
    <source>
        <dbReference type="ARBA" id="ARBA00022676"/>
    </source>
</evidence>
<comment type="catalytic activity">
    <reaction evidence="1">
        <text>Transfers a segment of a (1-&gt;4)-alpha-D-glucan to a new position in an acceptor, which may be glucose or a (1-&gt;4)-alpha-D-glucan.</text>
        <dbReference type="EC" id="2.4.1.25"/>
    </reaction>
</comment>
<sequence>MKIQFYLRFFTQYGQSLFVSGNCEALGNNDPAAALPMQYLTDEFWTVSIDLGKDFENDLQYNYILKNDNGGDVVEWGNDRVVEVMKLGVDELTLIDTWNHAGEFENAFYTQPFLNVLLTKHKETKARSFKGVTHVFKVKAPLLKEDEVLFISGSNDTLTKWGTTEPVLMHMEDNWWTTRLNLSSESFPVAYKYGVFNTKTKSFVAFESGNNRILYDSYGRKKITVLHDGFALLPNNTWKGTGVAIPVFSLRTQKSLGVGEFTDIKALVDWSKKVNMKLIQILPINDTTATHSWQDSYPYAAISAFALHPIYLNIEAVAGNANHPVVKSLKKKQKELNGLIDIDYEAVMKVKWAAVKELYAEQKKAMHEDALFFEFFELNRHWLVPYAAFSYLRDKYKTPDFSQWKSHSVYDEHAVQEFVDPTKKHYDEIALYYFIQYHLHLQLQSATAYAHANGIVVKGDIPIGIYRNSCDAWVEPELYNMSMQAGAPPDDFAVKGQNWGFPTYNWQRMAQDDFKWWRQRFEQMSSYFDAFRIDHILGFFRIWSIPMHAVEGILGYFVPATPVHISEFGPRGLWFDYQRLCRPFVNDDVLREFMNGDTEVLKPYLNHIGNGQFELKEEFNTQRKVEAHFAKLEANDHNDWIKHGLYDCISNVILFEVEGSQSQQFHFRISMSSTSSFRYLDADTKRKLDDLYVNYFYRRQDDFWRKEAMAKLPFLKRSTNMLVCGEDLGMVPDCVPDVMNQLGMLSLEIQRMPKDPSKQFFHPSTAPYLSVVTPSTHDMSTIRGWWEEDRTQTQKFYTHEIGQLGEAPYFCEPGIVKIIISQHLYSPAMWSIFQIQELLGMSAELRRENPNDERINVPANPKHYWRYRMHISLEDLLQEEKFNEELKGLIVASGRG</sequence>
<keyword evidence="9" id="KW-0119">Carbohydrate metabolism</keyword>
<evidence type="ECO:0000256" key="9">
    <source>
        <dbReference type="ARBA" id="ARBA00023277"/>
    </source>
</evidence>
<dbReference type="SUPFAM" id="SSF49452">
    <property type="entry name" value="Starch-binding domain-like"/>
    <property type="match status" value="2"/>
</dbReference>
<feature type="domain" description="CBM20" evidence="12">
    <location>
        <begin position="126"/>
        <end position="240"/>
    </location>
</feature>
<evidence type="ECO:0000256" key="4">
    <source>
        <dbReference type="ARBA" id="ARBA00012560"/>
    </source>
</evidence>
<dbReference type="GO" id="GO:0004134">
    <property type="term" value="F:4-alpha-glucanotransferase activity"/>
    <property type="evidence" value="ECO:0007669"/>
    <property type="project" value="UniProtKB-EC"/>
</dbReference>
<evidence type="ECO:0000256" key="2">
    <source>
        <dbReference type="ARBA" id="ARBA00004496"/>
    </source>
</evidence>
<evidence type="ECO:0000313" key="14">
    <source>
        <dbReference type="Proteomes" id="UP000515344"/>
    </source>
</evidence>
<dbReference type="InterPro" id="IPR002044">
    <property type="entry name" value="CBM20"/>
</dbReference>
<keyword evidence="7" id="KW-0328">Glycosyltransferase</keyword>
<dbReference type="RefSeq" id="WP_182806453.1">
    <property type="nucleotide sequence ID" value="NZ_CP060007.1"/>
</dbReference>
<dbReference type="GO" id="GO:0005737">
    <property type="term" value="C:cytoplasm"/>
    <property type="evidence" value="ECO:0007669"/>
    <property type="project" value="UniProtKB-SubCell"/>
</dbReference>
<dbReference type="GO" id="GO:0005975">
    <property type="term" value="P:carbohydrate metabolic process"/>
    <property type="evidence" value="ECO:0007669"/>
    <property type="project" value="InterPro"/>
</dbReference>
<feature type="domain" description="CBM20" evidence="12">
    <location>
        <begin position="1"/>
        <end position="100"/>
    </location>
</feature>
<dbReference type="PROSITE" id="PS51166">
    <property type="entry name" value="CBM20"/>
    <property type="match status" value="2"/>
</dbReference>
<dbReference type="EMBL" id="CP060007">
    <property type="protein sequence ID" value="QNA46561.1"/>
    <property type="molecule type" value="Genomic_DNA"/>
</dbReference>
<organism evidence="13 14">
    <name type="scientific">Lacibacter sediminis</name>
    <dbReference type="NCBI Taxonomy" id="2760713"/>
    <lineage>
        <taxon>Bacteria</taxon>
        <taxon>Pseudomonadati</taxon>
        <taxon>Bacteroidota</taxon>
        <taxon>Chitinophagia</taxon>
        <taxon>Chitinophagales</taxon>
        <taxon>Chitinophagaceae</taxon>
        <taxon>Lacibacter</taxon>
    </lineage>
</organism>
<evidence type="ECO:0000313" key="13">
    <source>
        <dbReference type="EMBL" id="QNA46561.1"/>
    </source>
</evidence>
<dbReference type="SMART" id="SM01065">
    <property type="entry name" value="CBM_2"/>
    <property type="match status" value="2"/>
</dbReference>
<dbReference type="InterPro" id="IPR003385">
    <property type="entry name" value="Glyco_hydro_77"/>
</dbReference>
<keyword evidence="6" id="KW-0963">Cytoplasm</keyword>
<evidence type="ECO:0000256" key="3">
    <source>
        <dbReference type="ARBA" id="ARBA00005684"/>
    </source>
</evidence>
<dbReference type="EC" id="2.4.1.25" evidence="4"/>
<dbReference type="Gene3D" id="3.20.20.80">
    <property type="entry name" value="Glycosidases"/>
    <property type="match status" value="2"/>
</dbReference>
<evidence type="ECO:0000256" key="6">
    <source>
        <dbReference type="ARBA" id="ARBA00022490"/>
    </source>
</evidence>
<dbReference type="Gene3D" id="2.60.40.10">
    <property type="entry name" value="Immunoglobulins"/>
    <property type="match status" value="2"/>
</dbReference>
<dbReference type="Pfam" id="PF02446">
    <property type="entry name" value="Glyco_hydro_77"/>
    <property type="match status" value="1"/>
</dbReference>
<evidence type="ECO:0000259" key="12">
    <source>
        <dbReference type="PROSITE" id="PS51166"/>
    </source>
</evidence>
<evidence type="ECO:0000256" key="1">
    <source>
        <dbReference type="ARBA" id="ARBA00000439"/>
    </source>
</evidence>
<evidence type="ECO:0000256" key="8">
    <source>
        <dbReference type="ARBA" id="ARBA00022679"/>
    </source>
</evidence>
<evidence type="ECO:0000256" key="5">
    <source>
        <dbReference type="ARBA" id="ARBA00020295"/>
    </source>
</evidence>
<keyword evidence="14" id="KW-1185">Reference proteome</keyword>
<dbReference type="Proteomes" id="UP000515344">
    <property type="component" value="Chromosome"/>
</dbReference>
<dbReference type="PANTHER" id="PTHR32518">
    <property type="match status" value="1"/>
</dbReference>
<evidence type="ECO:0000256" key="10">
    <source>
        <dbReference type="ARBA" id="ARBA00031423"/>
    </source>
</evidence>
<dbReference type="InterPro" id="IPR013783">
    <property type="entry name" value="Ig-like_fold"/>
</dbReference>
<protein>
    <recommendedName>
        <fullName evidence="5">4-alpha-glucanotransferase</fullName>
        <ecNumber evidence="4">2.4.1.25</ecNumber>
    </recommendedName>
    <alternativeName>
        <fullName evidence="10">Amylomaltase</fullName>
    </alternativeName>
    <alternativeName>
        <fullName evidence="11">Disproportionating enzyme</fullName>
    </alternativeName>
</protein>
<comment type="similarity">
    <text evidence="3">Belongs to the disproportionating enzyme family.</text>
</comment>
<name>A0A7G5XM58_9BACT</name>
<reference evidence="14" key="1">
    <citation type="submission" date="2020-08" db="EMBL/GenBank/DDBJ databases">
        <title>Lacibacter sp. S13-6-6 genome sequencing.</title>
        <authorList>
            <person name="Jin L."/>
        </authorList>
    </citation>
    <scope>NUCLEOTIDE SEQUENCE [LARGE SCALE GENOMIC DNA]</scope>
    <source>
        <strain evidence="14">S13-6-6</strain>
    </source>
</reference>
<comment type="subcellular location">
    <subcellularLocation>
        <location evidence="2">Cytoplasm</location>
    </subcellularLocation>
</comment>
<dbReference type="CDD" id="cd05467">
    <property type="entry name" value="CBM20"/>
    <property type="match status" value="1"/>
</dbReference>
<dbReference type="AlphaFoldDB" id="A0A7G5XM58"/>
<dbReference type="GO" id="GO:2001070">
    <property type="term" value="F:starch binding"/>
    <property type="evidence" value="ECO:0007669"/>
    <property type="project" value="InterPro"/>
</dbReference>
<dbReference type="InterPro" id="IPR013784">
    <property type="entry name" value="Carb-bd-like_fold"/>
</dbReference>
<dbReference type="SUPFAM" id="SSF51445">
    <property type="entry name" value="(Trans)glycosidases"/>
    <property type="match status" value="1"/>
</dbReference>
<dbReference type="PANTHER" id="PTHR32518:SF3">
    <property type="entry name" value="4-ALPHA-GLUCANOTRANSFERASE"/>
    <property type="match status" value="1"/>
</dbReference>
<evidence type="ECO:0000256" key="11">
    <source>
        <dbReference type="ARBA" id="ARBA00031501"/>
    </source>
</evidence>
<accession>A0A7G5XM58</accession>
<keyword evidence="8" id="KW-0808">Transferase</keyword>
<dbReference type="InterPro" id="IPR017853">
    <property type="entry name" value="GH"/>
</dbReference>
<proteinExistence type="inferred from homology"/>
<dbReference type="Pfam" id="PF00686">
    <property type="entry name" value="CBM_20"/>
    <property type="match status" value="2"/>
</dbReference>